<feature type="domain" description="Activator of Hsp90 ATPase homologue 1/2-like C-terminal" evidence="2">
    <location>
        <begin position="14"/>
        <end position="148"/>
    </location>
</feature>
<dbReference type="EMBL" id="JACHON010000029">
    <property type="protein sequence ID" value="MBB6514284.1"/>
    <property type="molecule type" value="Genomic_DNA"/>
</dbReference>
<dbReference type="InterPro" id="IPR013538">
    <property type="entry name" value="ASHA1/2-like_C"/>
</dbReference>
<keyword evidence="4" id="KW-1185">Reference proteome</keyword>
<evidence type="ECO:0000259" key="2">
    <source>
        <dbReference type="Pfam" id="PF08327"/>
    </source>
</evidence>
<dbReference type="Pfam" id="PF08327">
    <property type="entry name" value="AHSA1"/>
    <property type="match status" value="1"/>
</dbReference>
<accession>A0A841RTM5</accession>
<dbReference type="Proteomes" id="UP000572212">
    <property type="component" value="Unassembled WGS sequence"/>
</dbReference>
<dbReference type="InterPro" id="IPR023393">
    <property type="entry name" value="START-like_dom_sf"/>
</dbReference>
<name>A0A841RTM5_9BACI</name>
<gene>
    <name evidence="3" type="ORF">GGQ92_003107</name>
</gene>
<proteinExistence type="inferred from homology"/>
<organism evidence="3 4">
    <name type="scientific">Gracilibacillus halotolerans</name>
    <dbReference type="NCBI Taxonomy" id="74386"/>
    <lineage>
        <taxon>Bacteria</taxon>
        <taxon>Bacillati</taxon>
        <taxon>Bacillota</taxon>
        <taxon>Bacilli</taxon>
        <taxon>Bacillales</taxon>
        <taxon>Bacillaceae</taxon>
        <taxon>Gracilibacillus</taxon>
    </lineage>
</organism>
<sequence length="159" mass="18879">MERMDVAQFELYIDAPIDYVFKCLDDDAIIVQWNSFLVENIYESSNDVLYPKTGMKFKSVQLIGKKQYTIDSEITIYEPPNHVALKATTKEGISFTDYYLERTGNQTKLVIELSTIPSNWFHRFLIKLFGWTVKGMYEEEYEKLKKYAEDTYDWNQEFN</sequence>
<comment type="similarity">
    <text evidence="1">Belongs to the AHA1 family.</text>
</comment>
<dbReference type="Gene3D" id="3.30.530.20">
    <property type="match status" value="1"/>
</dbReference>
<evidence type="ECO:0000313" key="4">
    <source>
        <dbReference type="Proteomes" id="UP000572212"/>
    </source>
</evidence>
<dbReference type="SUPFAM" id="SSF55961">
    <property type="entry name" value="Bet v1-like"/>
    <property type="match status" value="1"/>
</dbReference>
<evidence type="ECO:0000256" key="1">
    <source>
        <dbReference type="ARBA" id="ARBA00006817"/>
    </source>
</evidence>
<protein>
    <submittedName>
        <fullName evidence="3">Uncharacterized protein YndB with AHSA1/START domain</fullName>
    </submittedName>
</protein>
<dbReference type="CDD" id="cd07812">
    <property type="entry name" value="SRPBCC"/>
    <property type="match status" value="1"/>
</dbReference>
<dbReference type="AlphaFoldDB" id="A0A841RTM5"/>
<reference evidence="3 4" key="1">
    <citation type="submission" date="2020-08" db="EMBL/GenBank/DDBJ databases">
        <title>Genomic Encyclopedia of Type Strains, Phase IV (KMG-IV): sequencing the most valuable type-strain genomes for metagenomic binning, comparative biology and taxonomic classification.</title>
        <authorList>
            <person name="Goeker M."/>
        </authorList>
    </citation>
    <scope>NUCLEOTIDE SEQUENCE [LARGE SCALE GENOMIC DNA]</scope>
    <source>
        <strain evidence="3 4">DSM 11805</strain>
    </source>
</reference>
<evidence type="ECO:0000313" key="3">
    <source>
        <dbReference type="EMBL" id="MBB6514284.1"/>
    </source>
</evidence>
<comment type="caution">
    <text evidence="3">The sequence shown here is derived from an EMBL/GenBank/DDBJ whole genome shotgun (WGS) entry which is preliminary data.</text>
</comment>